<reference evidence="1 2" key="1">
    <citation type="journal article" date="2012" name="J. Bacteriol.">
        <title>Genome sequence of the soybean symbiont Sinorhizobium fredii HH103.</title>
        <authorList>
            <person name="Weidner S."/>
            <person name="Becker A."/>
            <person name="Bonilla I."/>
            <person name="Jaenicke S."/>
            <person name="Lloret J."/>
            <person name="Margaret I."/>
            <person name="Puhler A."/>
            <person name="Ruiz-Sainz J.E."/>
            <person name="Schneiker-Bekel S."/>
            <person name="Szczepanowski R."/>
            <person name="Vinardell J.M."/>
            <person name="Zehner S."/>
            <person name="Gottfert M."/>
        </authorList>
    </citation>
    <scope>NUCLEOTIDE SEQUENCE [LARGE SCALE GENOMIC DNA]</scope>
    <source>
        <strain evidence="1 2">HH103</strain>
    </source>
</reference>
<dbReference type="EMBL" id="HE616890">
    <property type="protein sequence ID" value="CCE96183.1"/>
    <property type="molecule type" value="Genomic_DNA"/>
</dbReference>
<evidence type="ECO:0000313" key="1">
    <source>
        <dbReference type="EMBL" id="CCE96183.1"/>
    </source>
</evidence>
<protein>
    <submittedName>
        <fullName evidence="1">Uncharacterized protein</fullName>
    </submittedName>
</protein>
<gene>
    <name evidence="1" type="ordered locus">SFHH103_01686</name>
</gene>
<dbReference type="AlphaFoldDB" id="G9A7F3"/>
<dbReference type="RefSeq" id="WP_014328646.1">
    <property type="nucleotide sequence ID" value="NC_016812.1"/>
</dbReference>
<dbReference type="KEGG" id="sfh:SFHH103_01686"/>
<dbReference type="STRING" id="1117943.SFHH103_01686"/>
<sequence length="172" mass="18353">MTGEHDKTLGAGENDPWSAEAVPGEDIVKWLEYRAGIEDQLAGEASTDLGQQAHSFDAGRYRKAAQLIAASTKPIGGVNTNHRAAIDAFNAAADRTKVIPSTVRTAFLDQNVKLPLRLCEEEVGVVLDDDGVDVFTVDSNGGRPDEEVSTIALLIVECVNAEAGFGEERTDV</sequence>
<proteinExistence type="predicted"/>
<dbReference type="PATRIC" id="fig|380.5.peg.1790"/>
<organism evidence="1 2">
    <name type="scientific">Sinorhizobium fredii (strain HH103)</name>
    <dbReference type="NCBI Taxonomy" id="1117943"/>
    <lineage>
        <taxon>Bacteria</taxon>
        <taxon>Pseudomonadati</taxon>
        <taxon>Pseudomonadota</taxon>
        <taxon>Alphaproteobacteria</taxon>
        <taxon>Hyphomicrobiales</taxon>
        <taxon>Rhizobiaceae</taxon>
        <taxon>Sinorhizobium/Ensifer group</taxon>
        <taxon>Sinorhizobium</taxon>
    </lineage>
</organism>
<dbReference type="HOGENOM" id="CLU_1554023_0_0_5"/>
<accession>G9A7F3</accession>
<evidence type="ECO:0000313" key="2">
    <source>
        <dbReference type="Proteomes" id="UP000007735"/>
    </source>
</evidence>
<dbReference type="Proteomes" id="UP000007735">
    <property type="component" value="Chromosome"/>
</dbReference>
<name>G9A7F3_SINF1</name>